<proteinExistence type="predicted"/>
<dbReference type="Proteomes" id="UP001058074">
    <property type="component" value="Unassembled WGS sequence"/>
</dbReference>
<keyword evidence="2" id="KW-1185">Reference proteome</keyword>
<name>A0ACB5R9M2_9CLOT</name>
<comment type="caution">
    <text evidence="1">The sequence shown here is derived from an EMBL/GenBank/DDBJ whole genome shotgun (WGS) entry which is preliminary data.</text>
</comment>
<evidence type="ECO:0000313" key="2">
    <source>
        <dbReference type="Proteomes" id="UP001058074"/>
    </source>
</evidence>
<reference evidence="1" key="1">
    <citation type="journal article" date="2025" name="Int. J. Syst. Evol. Microbiol.">
        <title>Inconstantimicrobium mannanitabidum sp. nov., a novel member of the family Clostridiaceae isolated from anoxic soil under the treatment of reductive soil disinfestation.</title>
        <authorList>
            <person name="Ueki A."/>
            <person name="Tonouchi A."/>
            <person name="Honma S."/>
            <person name="Kaku N."/>
            <person name="Ueki K."/>
        </authorList>
    </citation>
    <scope>NUCLEOTIDE SEQUENCE</scope>
    <source>
        <strain evidence="1">TW13</strain>
    </source>
</reference>
<evidence type="ECO:0000313" key="1">
    <source>
        <dbReference type="EMBL" id="GKX65735.1"/>
    </source>
</evidence>
<organism evidence="1 2">
    <name type="scientific">Inconstantimicrobium mannanitabidum</name>
    <dbReference type="NCBI Taxonomy" id="1604901"/>
    <lineage>
        <taxon>Bacteria</taxon>
        <taxon>Bacillati</taxon>
        <taxon>Bacillota</taxon>
        <taxon>Clostridia</taxon>
        <taxon>Eubacteriales</taxon>
        <taxon>Clostridiaceae</taxon>
        <taxon>Inconstantimicrobium</taxon>
    </lineage>
</organism>
<dbReference type="EMBL" id="BROD01000001">
    <property type="protein sequence ID" value="GKX65735.1"/>
    <property type="molecule type" value="Genomic_DNA"/>
</dbReference>
<accession>A0ACB5R9M2</accession>
<sequence>MAEESNLQNFFLALHKIYARLSLEFSSGELQGHNKMFDIFKQLRCTLVAFLFLRN</sequence>
<protein>
    <submittedName>
        <fullName evidence="1">Uncharacterized protein</fullName>
    </submittedName>
</protein>
<gene>
    <name evidence="1" type="ORF">rsdtw13_09930</name>
</gene>